<evidence type="ECO:0000256" key="3">
    <source>
        <dbReference type="SAM" id="Phobius"/>
    </source>
</evidence>
<dbReference type="CDD" id="cd16430">
    <property type="entry name" value="TraB"/>
    <property type="match status" value="1"/>
</dbReference>
<dbReference type="EMBL" id="CP012509">
    <property type="protein sequence ID" value="ALB24374.1"/>
    <property type="molecule type" value="Genomic_DNA"/>
</dbReference>
<keyword evidence="1" id="KW-0175">Coiled coil</keyword>
<feature type="transmembrane region" description="Helical" evidence="3">
    <location>
        <begin position="27"/>
        <end position="44"/>
    </location>
</feature>
<organism evidence="4 5">
    <name type="scientific">Piscirickettsia salmonis</name>
    <dbReference type="NCBI Taxonomy" id="1238"/>
    <lineage>
        <taxon>Bacteria</taxon>
        <taxon>Pseudomonadati</taxon>
        <taxon>Pseudomonadota</taxon>
        <taxon>Gammaproteobacteria</taxon>
        <taxon>Thiotrichales</taxon>
        <taxon>Piscirickettsiaceae</taxon>
        <taxon>Piscirickettsia</taxon>
    </lineage>
</organism>
<feature type="coiled-coil region" evidence="1">
    <location>
        <begin position="76"/>
        <end position="136"/>
    </location>
</feature>
<evidence type="ECO:0000313" key="5">
    <source>
        <dbReference type="Proteomes" id="UP000029558"/>
    </source>
</evidence>
<name>A0AAC9EVG6_PISSA</name>
<keyword evidence="3" id="KW-0472">Membrane</keyword>
<evidence type="ECO:0000256" key="2">
    <source>
        <dbReference type="SAM" id="MobiDB-lite"/>
    </source>
</evidence>
<reference evidence="4 5" key="1">
    <citation type="journal article" date="2014" name="Genome Announc.">
        <title>Comparative Genome Analysis of Two Isolates of the Fish Pathogen Piscirickettsia salmonis from Different Hosts Reveals Major Differences in Virulence-Associated Secretion Systems.</title>
        <authorList>
            <person name="Bohle H."/>
            <person name="Henriquez P."/>
            <person name="Grothusen H."/>
            <person name="Navas E."/>
            <person name="Sandoval A."/>
            <person name="Bustamante F."/>
            <person name="Bustos P."/>
            <person name="Mancilla M."/>
        </authorList>
    </citation>
    <scope>NUCLEOTIDE SEQUENCE [LARGE SCALE GENOMIC DNA]</scope>
    <source>
        <strain evidence="5">B1-32597</strain>
    </source>
</reference>
<dbReference type="InterPro" id="IPR005498">
    <property type="entry name" value="T4SS_VirB10/TraB/TrbI"/>
</dbReference>
<sequence length="489" mass="52931">MATFSFKKLFKSSVNPNNIAKHEQLKTTLVLLGFVGIAVGFYYYSTLTTHKKKLVEHHLSGAFDDDLGLSYDHSGLRLLSDKLEQTNSQVAQLQKQKQLSAANQSPQLDAHTAKQLETLQKELKTLKQQVTDQARVHKTVHTVSTHSKTDAFKSTPSRQMTYGKISQTPIVSMPIVNSTGIDDVVITYPEEKAKAEERNAKNYVWAGTFATGYLETGVIGDAGTNSTNNKGTVLIRITSVGTMPNGQTSHLKNCVVLGSTYGDLSSESDVIHLETLSCASKKYSFEKKVYGSVFDLDAMQDLRGVPVLKASPILGYAAAAGMLSGLGKGISDSGTTTSVTGSGVVQTPTSVGKSAFGQGAQNAGDKISDYLMKIADIYHPIVVAHAGRKVTVLFQAGFWVDKKHQDFESMKSIGNGKEKKPKETSSSVISTVQQQSMQGMYQVNPNRLTQQVAAASGQVHNIAEQQAQKDFNQNKIKLGQSLFTPVNKG</sequence>
<gene>
    <name evidence="4" type="primary">traB</name>
    <name evidence="4" type="ORF">KU39_1p33</name>
</gene>
<protein>
    <submittedName>
        <fullName evidence="4">Conjugal transfer protein TraB</fullName>
    </submittedName>
</protein>
<geneLocation type="plasmid" evidence="4 5">
    <name>pPSB1-1</name>
</geneLocation>
<dbReference type="Proteomes" id="UP000029558">
    <property type="component" value="Plasmid pPSB1-1"/>
</dbReference>
<keyword evidence="3" id="KW-0812">Transmembrane</keyword>
<feature type="region of interest" description="Disordered" evidence="2">
    <location>
        <begin position="410"/>
        <end position="431"/>
    </location>
</feature>
<dbReference type="AlphaFoldDB" id="A0AAC9EVG6"/>
<proteinExistence type="predicted"/>
<evidence type="ECO:0000256" key="1">
    <source>
        <dbReference type="SAM" id="Coils"/>
    </source>
</evidence>
<dbReference type="Pfam" id="PF03743">
    <property type="entry name" value="TrbI"/>
    <property type="match status" value="1"/>
</dbReference>
<accession>A0AAC9EVG6</accession>
<keyword evidence="4" id="KW-0614">Plasmid</keyword>
<evidence type="ECO:0000313" key="4">
    <source>
        <dbReference type="EMBL" id="ALB24374.1"/>
    </source>
</evidence>
<dbReference type="RefSeq" id="WP_051929537.1">
    <property type="nucleotide sequence ID" value="NZ_CP012509.1"/>
</dbReference>
<keyword evidence="3" id="KW-1133">Transmembrane helix</keyword>